<comment type="caution">
    <text evidence="2">The sequence shown here is derived from an EMBL/GenBank/DDBJ whole genome shotgun (WGS) entry which is preliminary data.</text>
</comment>
<dbReference type="AlphaFoldDB" id="A0A179B3D4"/>
<organism evidence="2 3">
    <name type="scientific">Peptidiphaga gingivicola</name>
    <dbReference type="NCBI Taxonomy" id="2741497"/>
    <lineage>
        <taxon>Bacteria</taxon>
        <taxon>Bacillati</taxon>
        <taxon>Actinomycetota</taxon>
        <taxon>Actinomycetes</taxon>
        <taxon>Actinomycetales</taxon>
        <taxon>Actinomycetaceae</taxon>
        <taxon>Peptidiphaga</taxon>
    </lineage>
</organism>
<keyword evidence="3" id="KW-1185">Reference proteome</keyword>
<dbReference type="EMBL" id="LVZK01000001">
    <property type="protein sequence ID" value="OAP86207.1"/>
    <property type="molecule type" value="Genomic_DNA"/>
</dbReference>
<evidence type="ECO:0000313" key="3">
    <source>
        <dbReference type="Proteomes" id="UP000078368"/>
    </source>
</evidence>
<proteinExistence type="predicted"/>
<reference evidence="2 3" key="1">
    <citation type="submission" date="2016-04" db="EMBL/GenBank/DDBJ databases">
        <title>Peptidophaga gingivicola gen. nov., sp. nov., isolated from human subgingival plaque.</title>
        <authorList>
            <person name="Beall C.J."/>
            <person name="Mokrzan E.M."/>
            <person name="Griffen A.L."/>
            <person name="Leys E.J."/>
        </authorList>
    </citation>
    <scope>NUCLEOTIDE SEQUENCE [LARGE SCALE GENOMIC DNA]</scope>
    <source>
        <strain evidence="2 3">BA112</strain>
    </source>
</reference>
<evidence type="ECO:0000256" key="1">
    <source>
        <dbReference type="SAM" id="MobiDB-lite"/>
    </source>
</evidence>
<feature type="compositionally biased region" description="Low complexity" evidence="1">
    <location>
        <begin position="171"/>
        <end position="181"/>
    </location>
</feature>
<feature type="region of interest" description="Disordered" evidence="1">
    <location>
        <begin position="151"/>
        <end position="181"/>
    </location>
</feature>
<dbReference type="RefSeq" id="WP_064231059.1">
    <property type="nucleotide sequence ID" value="NZ_LVZK01000001.1"/>
</dbReference>
<dbReference type="Proteomes" id="UP000078368">
    <property type="component" value="Unassembled WGS sequence"/>
</dbReference>
<evidence type="ECO:0000313" key="2">
    <source>
        <dbReference type="EMBL" id="OAP86207.1"/>
    </source>
</evidence>
<accession>A0A179B3D4</accession>
<sequence>MTVFHLNTDKFSAQLGTLRQAGAHFQEAKATFYSHVKASMDAWSDVAELGQYGRLLTGTLAVISDELGNTSARYTRTIVNLQQAVASFQSVSEADRQRYLDVLADLTDRFSYTPPAELAQAAAALHNFVDPAGKDPYGGLPAGDGVGDADNCNGAATAGDARADADRARAHANAGRNHGHP</sequence>
<protein>
    <submittedName>
        <fullName evidence="2">Uncharacterized protein</fullName>
    </submittedName>
</protein>
<name>A0A179B3D4_9ACTO</name>
<gene>
    <name evidence="2" type="ORF">A4H34_03285</name>
</gene>